<organism evidence="1 2">
    <name type="scientific">Pilimelia terevasa</name>
    <dbReference type="NCBI Taxonomy" id="53372"/>
    <lineage>
        <taxon>Bacteria</taxon>
        <taxon>Bacillati</taxon>
        <taxon>Actinomycetota</taxon>
        <taxon>Actinomycetes</taxon>
        <taxon>Micromonosporales</taxon>
        <taxon>Micromonosporaceae</taxon>
        <taxon>Pilimelia</taxon>
    </lineage>
</organism>
<dbReference type="EMBL" id="BMQC01000003">
    <property type="protein sequence ID" value="GGK22687.1"/>
    <property type="molecule type" value="Genomic_DNA"/>
</dbReference>
<dbReference type="Gene3D" id="3.30.830.10">
    <property type="entry name" value="Metalloenzyme, LuxS/M16 peptidase-like"/>
    <property type="match status" value="1"/>
</dbReference>
<evidence type="ECO:0000313" key="1">
    <source>
        <dbReference type="EMBL" id="GGK22687.1"/>
    </source>
</evidence>
<dbReference type="Proteomes" id="UP000662200">
    <property type="component" value="Unassembled WGS sequence"/>
</dbReference>
<accession>A0A8J3BN04</accession>
<protein>
    <recommendedName>
        <fullName evidence="3">Peptidase M16 N-terminal domain-containing protein</fullName>
    </recommendedName>
</protein>
<reference evidence="1" key="1">
    <citation type="journal article" date="2014" name="Int. J. Syst. Evol. Microbiol.">
        <title>Complete genome sequence of Corynebacterium casei LMG S-19264T (=DSM 44701T), isolated from a smear-ripened cheese.</title>
        <authorList>
            <consortium name="US DOE Joint Genome Institute (JGI-PGF)"/>
            <person name="Walter F."/>
            <person name="Albersmeier A."/>
            <person name="Kalinowski J."/>
            <person name="Ruckert C."/>
        </authorList>
    </citation>
    <scope>NUCLEOTIDE SEQUENCE</scope>
    <source>
        <strain evidence="1">JCM 3091</strain>
    </source>
</reference>
<sequence>MTGPRSAGIRAFNAGGLAVRYEVLPWARSFAACLVVDCGSRDDPAGLSGTAHLAEHLHGLAAPAGPGAGIPLLAVTDVDRTCFEAAGDPVRVAPLLRRLLAIAAGRRPPADRRVFEGERQAVLLETRRMDHQPLLRLGPLLAAAAAAEPGLDAVGRTTTESVRRITPADVDALAVTRYVPAAARLFLAGPPSPVPEVVATLGTVAPLPADPPTAGSRPAAGPPLSAVAGLDGILAVTLVRPRGVDSAVLDALLADEGPIVDAAGEPRRRPGGRTTIAGRAQQVDVVCWAPGAATAGLGDRLAETATGDWQALAGDVARRDGRRRRNQHHLRHATPLRRVSEAARRAVLGPPDDTRELAWWRIADGVPVRLARYPLGPHLAGGAGGQPAADW</sequence>
<proteinExistence type="predicted"/>
<dbReference type="InterPro" id="IPR011249">
    <property type="entry name" value="Metalloenz_LuxS/M16"/>
</dbReference>
<dbReference type="AlphaFoldDB" id="A0A8J3BN04"/>
<gene>
    <name evidence="1" type="ORF">GCM10010124_14020</name>
</gene>
<comment type="caution">
    <text evidence="1">The sequence shown here is derived from an EMBL/GenBank/DDBJ whole genome shotgun (WGS) entry which is preliminary data.</text>
</comment>
<evidence type="ECO:0000313" key="2">
    <source>
        <dbReference type="Proteomes" id="UP000662200"/>
    </source>
</evidence>
<dbReference type="GO" id="GO:0046872">
    <property type="term" value="F:metal ion binding"/>
    <property type="evidence" value="ECO:0007669"/>
    <property type="project" value="InterPro"/>
</dbReference>
<name>A0A8J3BN04_9ACTN</name>
<keyword evidence="2" id="KW-1185">Reference proteome</keyword>
<dbReference type="RefSeq" id="WP_189113355.1">
    <property type="nucleotide sequence ID" value="NZ_BMQC01000003.1"/>
</dbReference>
<dbReference type="SUPFAM" id="SSF63411">
    <property type="entry name" value="LuxS/MPP-like metallohydrolase"/>
    <property type="match status" value="1"/>
</dbReference>
<evidence type="ECO:0008006" key="3">
    <source>
        <dbReference type="Google" id="ProtNLM"/>
    </source>
</evidence>
<reference evidence="1" key="2">
    <citation type="submission" date="2020-09" db="EMBL/GenBank/DDBJ databases">
        <authorList>
            <person name="Sun Q."/>
            <person name="Ohkuma M."/>
        </authorList>
    </citation>
    <scope>NUCLEOTIDE SEQUENCE</scope>
    <source>
        <strain evidence="1">JCM 3091</strain>
    </source>
</reference>